<dbReference type="PROSITE" id="PS51318">
    <property type="entry name" value="TAT"/>
    <property type="match status" value="1"/>
</dbReference>
<dbReference type="InterPro" id="IPR000120">
    <property type="entry name" value="Amidase"/>
</dbReference>
<reference evidence="3" key="1">
    <citation type="submission" date="2018-05" db="EMBL/GenBank/DDBJ databases">
        <authorList>
            <person name="Lanie J.A."/>
            <person name="Ng W.-L."/>
            <person name="Kazmierczak K.M."/>
            <person name="Andrzejewski T.M."/>
            <person name="Davidsen T.M."/>
            <person name="Wayne K.J."/>
            <person name="Tettelin H."/>
            <person name="Glass J.I."/>
            <person name="Rusch D."/>
            <person name="Podicherti R."/>
            <person name="Tsui H.-C.T."/>
            <person name="Winkler M.E."/>
        </authorList>
    </citation>
    <scope>NUCLEOTIDE SEQUENCE</scope>
</reference>
<dbReference type="AlphaFoldDB" id="A0A381SBP3"/>
<accession>A0A381SBP3</accession>
<dbReference type="EMBL" id="UINC01002911">
    <property type="protein sequence ID" value="SVA01515.1"/>
    <property type="molecule type" value="Genomic_DNA"/>
</dbReference>
<evidence type="ECO:0000256" key="1">
    <source>
        <dbReference type="SAM" id="MobiDB-lite"/>
    </source>
</evidence>
<feature type="region of interest" description="Disordered" evidence="1">
    <location>
        <begin position="263"/>
        <end position="282"/>
    </location>
</feature>
<dbReference type="PANTHER" id="PTHR11895">
    <property type="entry name" value="TRANSAMIDASE"/>
    <property type="match status" value="1"/>
</dbReference>
<dbReference type="SUPFAM" id="SSF75304">
    <property type="entry name" value="Amidase signature (AS) enzymes"/>
    <property type="match status" value="1"/>
</dbReference>
<dbReference type="PANTHER" id="PTHR11895:SF73">
    <property type="entry name" value="AMIDASE FAMILY PROTEIN"/>
    <property type="match status" value="1"/>
</dbReference>
<dbReference type="Gene3D" id="3.90.1300.10">
    <property type="entry name" value="Amidase signature (AS) domain"/>
    <property type="match status" value="1"/>
</dbReference>
<feature type="compositionally biased region" description="Low complexity" evidence="1">
    <location>
        <begin position="273"/>
        <end position="282"/>
    </location>
</feature>
<evidence type="ECO:0000259" key="2">
    <source>
        <dbReference type="Pfam" id="PF01425"/>
    </source>
</evidence>
<organism evidence="3">
    <name type="scientific">marine metagenome</name>
    <dbReference type="NCBI Taxonomy" id="408172"/>
    <lineage>
        <taxon>unclassified sequences</taxon>
        <taxon>metagenomes</taxon>
        <taxon>ecological metagenomes</taxon>
    </lineage>
</organism>
<dbReference type="Pfam" id="PF01425">
    <property type="entry name" value="Amidase"/>
    <property type="match status" value="1"/>
</dbReference>
<sequence length="573" mass="61896">MDDRKLALNRRRFLAGLSAAGVGSAVFPGALLAVAQDADEITIEMLEAAQRIAGLRFSRDELQRILERINRPGGSGPDLETLRAANLGNSTPLALVFNPVPPGTVLPVEQQSMRRAPVAVAMPTSDEALAYLPVTHLAKLVETRQVKPSELTALYLARLKRYDPALHCVVSYTEELALRQARRADEEIMAGNYRGPLHGIPWGAKDLFAVRGTRTTWGASPYRDQSIDVDATIYSRLTEAGAILVAKLSMGALASGDRWFGGRTRNPWNPDQGASGSSAGPGAATAAGLVGFAIGTETRGSIISPSTRNGVTGLRPTFGRVSRYGAMTLAWSMDKIGPMCRAAEDCALVFDAIRGPDGHDNTVTDLPFNWDATLDIAQLKIGYLRAGIEDEIEDDPQSPQRVAGLRRIQANNRTALDVLRRLGVRPVALDLPELPSGAISFILGTEAAAAFDGPTLNAELDGMRPLPEQSRWPDSFRASRFVSAVDYLQANRLRMRVIEEVHEALGDLDLFIGSSLSLTNLTGHPEISLPNGFHQGAPTSLRFTGKLFGEAEILRLAHAYQAVTSHHLQRPPL</sequence>
<dbReference type="InterPro" id="IPR036928">
    <property type="entry name" value="AS_sf"/>
</dbReference>
<protein>
    <recommendedName>
        <fullName evidence="2">Amidase domain-containing protein</fullName>
    </recommendedName>
</protein>
<proteinExistence type="predicted"/>
<gene>
    <name evidence="3" type="ORF">METZ01_LOCUS54369</name>
</gene>
<dbReference type="GO" id="GO:0050567">
    <property type="term" value="F:glutaminyl-tRNA synthase (glutamine-hydrolyzing) activity"/>
    <property type="evidence" value="ECO:0007669"/>
    <property type="project" value="TreeGrafter"/>
</dbReference>
<name>A0A381SBP3_9ZZZZ</name>
<evidence type="ECO:0000313" key="3">
    <source>
        <dbReference type="EMBL" id="SVA01515.1"/>
    </source>
</evidence>
<feature type="domain" description="Amidase" evidence="2">
    <location>
        <begin position="150"/>
        <end position="509"/>
    </location>
</feature>
<dbReference type="InterPro" id="IPR023631">
    <property type="entry name" value="Amidase_dom"/>
</dbReference>
<dbReference type="InterPro" id="IPR006311">
    <property type="entry name" value="TAT_signal"/>
</dbReference>